<dbReference type="InterPro" id="IPR035681">
    <property type="entry name" value="ComA-like_MBL"/>
</dbReference>
<evidence type="ECO:0000256" key="2">
    <source>
        <dbReference type="ARBA" id="ARBA00022475"/>
    </source>
</evidence>
<dbReference type="Pfam" id="PF03772">
    <property type="entry name" value="Competence"/>
    <property type="match status" value="1"/>
</dbReference>
<dbReference type="Pfam" id="PF00753">
    <property type="entry name" value="Lactamase_B"/>
    <property type="match status" value="1"/>
</dbReference>
<dbReference type="InterPro" id="IPR025405">
    <property type="entry name" value="DUF4131"/>
</dbReference>
<keyword evidence="4 6" id="KW-1133">Transmembrane helix</keyword>
<dbReference type="InterPro" id="IPR036866">
    <property type="entry name" value="RibonucZ/Hydroxyglut_hydro"/>
</dbReference>
<comment type="caution">
    <text evidence="8">The sequence shown here is derived from an EMBL/GenBank/DDBJ whole genome shotgun (WGS) entry which is preliminary data.</text>
</comment>
<keyword evidence="2" id="KW-1003">Cell membrane</keyword>
<protein>
    <submittedName>
        <fullName evidence="8">Competence protein ComEC</fullName>
    </submittedName>
</protein>
<keyword evidence="3 6" id="KW-0812">Transmembrane</keyword>
<evidence type="ECO:0000313" key="8">
    <source>
        <dbReference type="EMBL" id="PPE66165.1"/>
    </source>
</evidence>
<evidence type="ECO:0000256" key="5">
    <source>
        <dbReference type="ARBA" id="ARBA00023136"/>
    </source>
</evidence>
<feature type="transmembrane region" description="Helical" evidence="6">
    <location>
        <begin position="29"/>
        <end position="49"/>
    </location>
</feature>
<keyword evidence="5 6" id="KW-0472">Membrane</keyword>
<dbReference type="PANTHER" id="PTHR30619:SF1">
    <property type="entry name" value="RECOMBINATION PROTEIN 2"/>
    <property type="match status" value="1"/>
</dbReference>
<feature type="transmembrane region" description="Helical" evidence="6">
    <location>
        <begin position="430"/>
        <end position="450"/>
    </location>
</feature>
<keyword evidence="9" id="KW-1185">Reference proteome</keyword>
<dbReference type="Pfam" id="PF13567">
    <property type="entry name" value="DUF4131"/>
    <property type="match status" value="1"/>
</dbReference>
<dbReference type="Proteomes" id="UP000238605">
    <property type="component" value="Unassembled WGS sequence"/>
</dbReference>
<dbReference type="Gene3D" id="3.60.15.10">
    <property type="entry name" value="Ribonuclease Z/Hydroxyacylglutathione hydrolase-like"/>
    <property type="match status" value="1"/>
</dbReference>
<feature type="transmembrane region" description="Helical" evidence="6">
    <location>
        <begin position="281"/>
        <end position="300"/>
    </location>
</feature>
<feature type="transmembrane region" description="Helical" evidence="6">
    <location>
        <begin position="488"/>
        <end position="505"/>
    </location>
</feature>
<reference evidence="8 9" key="1">
    <citation type="submission" date="2018-02" db="EMBL/GenBank/DDBJ databases">
        <title>Reclassifiation of [Polyangium] brachysporum DSM 7029 as Guopingzhaonella breviflexa gen. nov., sp. nov., a member of the family Comamonadaceae.</title>
        <authorList>
            <person name="Tang B."/>
        </authorList>
    </citation>
    <scope>NUCLEOTIDE SEQUENCE [LARGE SCALE GENOMIC DNA]</scope>
    <source>
        <strain evidence="8 9">BCRC 80649</strain>
    </source>
</reference>
<evidence type="ECO:0000256" key="1">
    <source>
        <dbReference type="ARBA" id="ARBA00004651"/>
    </source>
</evidence>
<dbReference type="SMART" id="SM00849">
    <property type="entry name" value="Lactamase_B"/>
    <property type="match status" value="1"/>
</dbReference>
<dbReference type="AlphaFoldDB" id="A0A2S5STW7"/>
<dbReference type="NCBIfam" id="TIGR00360">
    <property type="entry name" value="ComEC_N-term"/>
    <property type="match status" value="1"/>
</dbReference>
<feature type="transmembrane region" description="Helical" evidence="6">
    <location>
        <begin position="462"/>
        <end position="481"/>
    </location>
</feature>
<dbReference type="SUPFAM" id="SSF56281">
    <property type="entry name" value="Metallo-hydrolase/oxidoreductase"/>
    <property type="match status" value="1"/>
</dbReference>
<dbReference type="InterPro" id="IPR004477">
    <property type="entry name" value="ComEC_N"/>
</dbReference>
<feature type="transmembrane region" description="Helical" evidence="6">
    <location>
        <begin position="363"/>
        <end position="382"/>
    </location>
</feature>
<accession>A0A2S5STW7</accession>
<comment type="subcellular location">
    <subcellularLocation>
        <location evidence="1">Cell membrane</location>
        <topology evidence="1">Multi-pass membrane protein</topology>
    </subcellularLocation>
</comment>
<proteinExistence type="predicted"/>
<dbReference type="RefSeq" id="WP_104302761.1">
    <property type="nucleotide sequence ID" value="NZ_PSNX01000009.1"/>
</dbReference>
<gene>
    <name evidence="8" type="ORF">C1704_10890</name>
</gene>
<evidence type="ECO:0000256" key="6">
    <source>
        <dbReference type="SAM" id="Phobius"/>
    </source>
</evidence>
<feature type="transmembrane region" description="Helical" evidence="6">
    <location>
        <begin position="312"/>
        <end position="334"/>
    </location>
</feature>
<dbReference type="InterPro" id="IPR001279">
    <property type="entry name" value="Metallo-B-lactamas"/>
</dbReference>
<evidence type="ECO:0000313" key="9">
    <source>
        <dbReference type="Proteomes" id="UP000238605"/>
    </source>
</evidence>
<name>A0A2S5STW7_9BURK</name>
<dbReference type="GO" id="GO:0005886">
    <property type="term" value="C:plasma membrane"/>
    <property type="evidence" value="ECO:0007669"/>
    <property type="project" value="UniProtKB-SubCell"/>
</dbReference>
<dbReference type="OrthoDB" id="9761531at2"/>
<feature type="transmembrane region" description="Helical" evidence="6">
    <location>
        <begin position="511"/>
        <end position="533"/>
    </location>
</feature>
<feature type="transmembrane region" description="Helical" evidence="6">
    <location>
        <begin position="388"/>
        <end position="410"/>
    </location>
</feature>
<evidence type="ECO:0000259" key="7">
    <source>
        <dbReference type="SMART" id="SM00849"/>
    </source>
</evidence>
<sequence>MRKVEGQGLGWALGGYLAGTLWQLQQAAVWPWAWSLGLALLSGAGLAAWAWQRGRAEASSWVSRLVWALLAACLAAAVADLRAHGRLGDRLSLELEGQDLELVGVIASLPQWREGSARFRFDVESARPAFAGEDEQAQPPALAGVPSRVLLTWGGGFANGAWQRRPPEDLQAGQRWRFVVRLRQPHGSFNPHGFDVELWLFENGLGATGSVRSLRSQRHEWLGMAPGYPVQRARQAVADAIRARVPDGRSAGVLAALVVGEQSAIERADWDLFRVTGVSHLMAISGLHVTMFAWLAAGVLRRVWRSRHGWMLALPAPVAARWGGLVLALGYAVFSGWGVPAQRTVWMLATVAVLAQSGRRWPWGLMLMCTATVVAAVDPWALLAPGFWLSFVAVALLMASGDGAWVQATVSTDPGRWSRWTAWLRQSVGAGLRTQAIATVGLAPLTLIFFQQVSVVGFVSNLVAIPVVTLVVTPLAMLGVVAAPCWDLAAMAVSGLSAWLGWLAQWPLAEWLTAAAPGWAMGAGVVGAVLAVLPGPRGPRALALLLVLPLLWPPVSRPVAGTFEVIALDVGQGTAVLVRTARHTLVYDTGPVYSADSDAGQRVLIPVLQALGERRIDLLMLSHRDIDHVGGARAMLARHPGIAVSSSLEEGHELLQHMARHEPCRAGQAWQWDGVLFEVLHPGAEDQAPPLKPNQVSCVLRVSGGGHSALLSGDIEHGEEARLVARWGAALASDLLIAPHHGSRTSSTSAFLEAVRPRVAVFQVAYRSRFGHPAREVWERYGERGIERIATPNCGAYRWSQGQGRCERDLRPRYWHHGRRAS</sequence>
<dbReference type="PANTHER" id="PTHR30619">
    <property type="entry name" value="DNA INTERNALIZATION/COMPETENCE PROTEIN COMEC/REC2"/>
    <property type="match status" value="1"/>
</dbReference>
<evidence type="ECO:0000256" key="4">
    <source>
        <dbReference type="ARBA" id="ARBA00022989"/>
    </source>
</evidence>
<dbReference type="EMBL" id="PSNX01000009">
    <property type="protein sequence ID" value="PPE66165.1"/>
    <property type="molecule type" value="Genomic_DNA"/>
</dbReference>
<organism evidence="8 9">
    <name type="scientific">Caldimonas caldifontis</name>
    <dbReference type="NCBI Taxonomy" id="1452508"/>
    <lineage>
        <taxon>Bacteria</taxon>
        <taxon>Pseudomonadati</taxon>
        <taxon>Pseudomonadota</taxon>
        <taxon>Betaproteobacteria</taxon>
        <taxon>Burkholderiales</taxon>
        <taxon>Sphaerotilaceae</taxon>
        <taxon>Caldimonas</taxon>
    </lineage>
</organism>
<dbReference type="InterPro" id="IPR052159">
    <property type="entry name" value="Competence_DNA_uptake"/>
</dbReference>
<feature type="domain" description="Metallo-beta-lactamase" evidence="7">
    <location>
        <begin position="572"/>
        <end position="766"/>
    </location>
</feature>
<evidence type="ECO:0000256" key="3">
    <source>
        <dbReference type="ARBA" id="ARBA00022692"/>
    </source>
</evidence>
<dbReference type="CDD" id="cd07731">
    <property type="entry name" value="ComA-like_MBL-fold"/>
    <property type="match status" value="1"/>
</dbReference>